<dbReference type="AlphaFoldDB" id="A0A8S1ILI8"/>
<proteinExistence type="predicted"/>
<evidence type="ECO:0000313" key="3">
    <source>
        <dbReference type="Proteomes" id="UP000708148"/>
    </source>
</evidence>
<evidence type="ECO:0000313" key="2">
    <source>
        <dbReference type="EMBL" id="CAD7695837.1"/>
    </source>
</evidence>
<reference evidence="2" key="1">
    <citation type="submission" date="2020-12" db="EMBL/GenBank/DDBJ databases">
        <authorList>
            <person name="Iha C."/>
        </authorList>
    </citation>
    <scope>NUCLEOTIDE SEQUENCE</scope>
</reference>
<gene>
    <name evidence="2" type="ORF">OSTQU699_LOCUS1198</name>
</gene>
<feature type="region of interest" description="Disordered" evidence="1">
    <location>
        <begin position="1"/>
        <end position="93"/>
    </location>
</feature>
<feature type="compositionally biased region" description="Polar residues" evidence="1">
    <location>
        <begin position="55"/>
        <end position="67"/>
    </location>
</feature>
<dbReference type="EMBL" id="CAJHUC010000394">
    <property type="protein sequence ID" value="CAD7695837.1"/>
    <property type="molecule type" value="Genomic_DNA"/>
</dbReference>
<comment type="caution">
    <text evidence="2">The sequence shown here is derived from an EMBL/GenBank/DDBJ whole genome shotgun (WGS) entry which is preliminary data.</text>
</comment>
<dbReference type="Proteomes" id="UP000708148">
    <property type="component" value="Unassembled WGS sequence"/>
</dbReference>
<evidence type="ECO:0000256" key="1">
    <source>
        <dbReference type="SAM" id="MobiDB-lite"/>
    </source>
</evidence>
<feature type="compositionally biased region" description="Basic and acidic residues" evidence="1">
    <location>
        <begin position="77"/>
        <end position="89"/>
    </location>
</feature>
<sequence length="198" mass="21475">MRIQEFPQHHGCLAVENARPGPVRLEDEQGIDGNKDSRGRKGSKAGHQSRRAGKNTKSQAHNLQSGRDASAGSHWGGDYEPRPWDHAGDGELASWFPERPQALLVPKAGGLSRMTSAPAQKLARQSLGAKPGCERSKLYTKQGVHSGSESPTSFVKDTKAEPVANSRDYPGSSLDRTHSPDVLSLKDRARRLFEAFGA</sequence>
<organism evidence="2 3">
    <name type="scientific">Ostreobium quekettii</name>
    <dbReference type="NCBI Taxonomy" id="121088"/>
    <lineage>
        <taxon>Eukaryota</taxon>
        <taxon>Viridiplantae</taxon>
        <taxon>Chlorophyta</taxon>
        <taxon>core chlorophytes</taxon>
        <taxon>Ulvophyceae</taxon>
        <taxon>TCBD clade</taxon>
        <taxon>Bryopsidales</taxon>
        <taxon>Ostreobineae</taxon>
        <taxon>Ostreobiaceae</taxon>
        <taxon>Ostreobium</taxon>
    </lineage>
</organism>
<feature type="compositionally biased region" description="Polar residues" evidence="1">
    <location>
        <begin position="143"/>
        <end position="155"/>
    </location>
</feature>
<protein>
    <submittedName>
        <fullName evidence="2">Uncharacterized protein</fullName>
    </submittedName>
</protein>
<accession>A0A8S1ILI8</accession>
<name>A0A8S1ILI8_9CHLO</name>
<feature type="region of interest" description="Disordered" evidence="1">
    <location>
        <begin position="115"/>
        <end position="180"/>
    </location>
</feature>
<keyword evidence="3" id="KW-1185">Reference proteome</keyword>
<feature type="compositionally biased region" description="Basic residues" evidence="1">
    <location>
        <begin position="40"/>
        <end position="54"/>
    </location>
</feature>